<reference evidence="7 8" key="1">
    <citation type="submission" date="2021-03" db="EMBL/GenBank/DDBJ databases">
        <title>Genomic Encyclopedia of Type Strains, Phase IV (KMG-IV): sequencing the most valuable type-strain genomes for metagenomic binning, comparative biology and taxonomic classification.</title>
        <authorList>
            <person name="Goeker M."/>
        </authorList>
    </citation>
    <scope>NUCLEOTIDE SEQUENCE [LARGE SCALE GENOMIC DNA]</scope>
    <source>
        <strain evidence="7 8">DSM 101872</strain>
    </source>
</reference>
<gene>
    <name evidence="7" type="ORF">J2Z60_000907</name>
</gene>
<feature type="transmembrane region" description="Helical" evidence="6">
    <location>
        <begin position="6"/>
        <end position="25"/>
    </location>
</feature>
<dbReference type="EMBL" id="JAGGLU010000004">
    <property type="protein sequence ID" value="MBP2057735.1"/>
    <property type="molecule type" value="Genomic_DNA"/>
</dbReference>
<dbReference type="Pfam" id="PF03672">
    <property type="entry name" value="UPF0154"/>
    <property type="match status" value="1"/>
</dbReference>
<evidence type="ECO:0000256" key="6">
    <source>
        <dbReference type="HAMAP-Rule" id="MF_00363"/>
    </source>
</evidence>
<evidence type="ECO:0000256" key="3">
    <source>
        <dbReference type="ARBA" id="ARBA00022692"/>
    </source>
</evidence>
<keyword evidence="3 6" id="KW-0812">Transmembrane</keyword>
<evidence type="ECO:0000256" key="5">
    <source>
        <dbReference type="ARBA" id="ARBA00023136"/>
    </source>
</evidence>
<evidence type="ECO:0000256" key="1">
    <source>
        <dbReference type="ARBA" id="ARBA00004167"/>
    </source>
</evidence>
<organism evidence="7 8">
    <name type="scientific">Lactobacillus colini</name>
    <dbReference type="NCBI Taxonomy" id="1819254"/>
    <lineage>
        <taxon>Bacteria</taxon>
        <taxon>Bacillati</taxon>
        <taxon>Bacillota</taxon>
        <taxon>Bacilli</taxon>
        <taxon>Lactobacillales</taxon>
        <taxon>Lactobacillaceae</taxon>
        <taxon>Lactobacillus</taxon>
    </lineage>
</organism>
<comment type="similarity">
    <text evidence="2 6">Belongs to the UPF0154 family.</text>
</comment>
<accession>A0ABS4MDG9</accession>
<proteinExistence type="inferred from homology"/>
<dbReference type="RefSeq" id="WP_209686477.1">
    <property type="nucleotide sequence ID" value="NZ_JAGGLU010000004.1"/>
</dbReference>
<comment type="caution">
    <text evidence="7">The sequence shown here is derived from an EMBL/GenBank/DDBJ whole genome shotgun (WGS) entry which is preliminary data.</text>
</comment>
<dbReference type="HAMAP" id="MF_00363">
    <property type="entry name" value="UPF0154"/>
    <property type="match status" value="1"/>
</dbReference>
<keyword evidence="5 6" id="KW-0472">Membrane</keyword>
<evidence type="ECO:0000313" key="7">
    <source>
        <dbReference type="EMBL" id="MBP2057735.1"/>
    </source>
</evidence>
<keyword evidence="8" id="KW-1185">Reference proteome</keyword>
<evidence type="ECO:0000256" key="4">
    <source>
        <dbReference type="ARBA" id="ARBA00022989"/>
    </source>
</evidence>
<comment type="subcellular location">
    <subcellularLocation>
        <location evidence="6">Cell membrane</location>
        <topology evidence="6">Single-pass membrane protein</topology>
    </subcellularLocation>
    <subcellularLocation>
        <location evidence="1">Membrane</location>
        <topology evidence="1">Single-pass membrane protein</topology>
    </subcellularLocation>
</comment>
<evidence type="ECO:0000256" key="2">
    <source>
        <dbReference type="ARBA" id="ARBA00006694"/>
    </source>
</evidence>
<name>A0ABS4MDG9_9LACO</name>
<evidence type="ECO:0000313" key="8">
    <source>
        <dbReference type="Proteomes" id="UP001519292"/>
    </source>
</evidence>
<keyword evidence="6" id="KW-1003">Cell membrane</keyword>
<keyword evidence="4 6" id="KW-1133">Transmembrane helix</keyword>
<dbReference type="InterPro" id="IPR005359">
    <property type="entry name" value="UPF0154"/>
</dbReference>
<protein>
    <recommendedName>
        <fullName evidence="6">UPF0154 protein J2Z60_000907</fullName>
    </recommendedName>
</protein>
<sequence length="76" mass="8576">MNLGLAIFLIIIALLIGLVGGFYGARAYMKKYFQDNPPISEDMIAAMMAQMGQKPSAKKLNQVMNMMKHQQQRNNK</sequence>
<dbReference type="Proteomes" id="UP001519292">
    <property type="component" value="Unassembled WGS sequence"/>
</dbReference>